<name>A0ACC3A7D5_9EURO</name>
<keyword evidence="2" id="KW-1185">Reference proteome</keyword>
<dbReference type="Proteomes" id="UP001172386">
    <property type="component" value="Unassembled WGS sequence"/>
</dbReference>
<sequence length="165" mass="18831">MYVGLRSGNLPWSGDEEEGVEVTDWVLSHKLVSPDLEDIKRFNSWAAEHPDDRPDPSDRTGINPALYSLMPAWLAAGKAFDRQNYYTRVYHPEVVLTRLNIPTLHVFGKVDEVYEGAKRMAELCDAKSRLIYEHKGGHEMPKNKVDLLRIKDLVEKTVARSQQLA</sequence>
<protein>
    <submittedName>
        <fullName evidence="1">Uncharacterized protein</fullName>
    </submittedName>
</protein>
<accession>A0ACC3A7D5</accession>
<reference evidence="1" key="1">
    <citation type="submission" date="2022-10" db="EMBL/GenBank/DDBJ databases">
        <title>Culturing micro-colonial fungi from biological soil crusts in the Mojave desert and describing Neophaeococcomyces mojavensis, and introducing the new genera and species Taxawa tesnikishii.</title>
        <authorList>
            <person name="Kurbessoian T."/>
            <person name="Stajich J.E."/>
        </authorList>
    </citation>
    <scope>NUCLEOTIDE SEQUENCE</scope>
    <source>
        <strain evidence="1">JES_112</strain>
    </source>
</reference>
<dbReference type="EMBL" id="JAPDRQ010000075">
    <property type="protein sequence ID" value="KAJ9656590.1"/>
    <property type="molecule type" value="Genomic_DNA"/>
</dbReference>
<gene>
    <name evidence="1" type="ORF">H2198_004824</name>
</gene>
<evidence type="ECO:0000313" key="1">
    <source>
        <dbReference type="EMBL" id="KAJ9656590.1"/>
    </source>
</evidence>
<proteinExistence type="predicted"/>
<organism evidence="1 2">
    <name type="scientific">Neophaeococcomyces mojaviensis</name>
    <dbReference type="NCBI Taxonomy" id="3383035"/>
    <lineage>
        <taxon>Eukaryota</taxon>
        <taxon>Fungi</taxon>
        <taxon>Dikarya</taxon>
        <taxon>Ascomycota</taxon>
        <taxon>Pezizomycotina</taxon>
        <taxon>Eurotiomycetes</taxon>
        <taxon>Chaetothyriomycetidae</taxon>
        <taxon>Chaetothyriales</taxon>
        <taxon>Chaetothyriales incertae sedis</taxon>
        <taxon>Neophaeococcomyces</taxon>
    </lineage>
</organism>
<comment type="caution">
    <text evidence="1">The sequence shown here is derived from an EMBL/GenBank/DDBJ whole genome shotgun (WGS) entry which is preliminary data.</text>
</comment>
<evidence type="ECO:0000313" key="2">
    <source>
        <dbReference type="Proteomes" id="UP001172386"/>
    </source>
</evidence>